<organism evidence="2 3">
    <name type="scientific">Pedococcus aerophilus</name>
    <dbReference type="NCBI Taxonomy" id="436356"/>
    <lineage>
        <taxon>Bacteria</taxon>
        <taxon>Bacillati</taxon>
        <taxon>Actinomycetota</taxon>
        <taxon>Actinomycetes</taxon>
        <taxon>Micrococcales</taxon>
        <taxon>Intrasporangiaceae</taxon>
        <taxon>Pedococcus</taxon>
    </lineage>
</organism>
<proteinExistence type="predicted"/>
<evidence type="ECO:0000259" key="1">
    <source>
        <dbReference type="Pfam" id="PF12728"/>
    </source>
</evidence>
<dbReference type="Proteomes" id="UP001501326">
    <property type="component" value="Unassembled WGS sequence"/>
</dbReference>
<dbReference type="Pfam" id="PF12728">
    <property type="entry name" value="HTH_17"/>
    <property type="match status" value="1"/>
</dbReference>
<gene>
    <name evidence="2" type="ORF">GCM10009867_05380</name>
</gene>
<evidence type="ECO:0000313" key="3">
    <source>
        <dbReference type="Proteomes" id="UP001501326"/>
    </source>
</evidence>
<evidence type="ECO:0000313" key="2">
    <source>
        <dbReference type="EMBL" id="GAA2731538.1"/>
    </source>
</evidence>
<dbReference type="EMBL" id="BAAARN010000001">
    <property type="protein sequence ID" value="GAA2731538.1"/>
    <property type="molecule type" value="Genomic_DNA"/>
</dbReference>
<protein>
    <submittedName>
        <fullName evidence="2">Helix-turn-helix domain-containing protein</fullName>
    </submittedName>
</protein>
<dbReference type="InterPro" id="IPR041657">
    <property type="entry name" value="HTH_17"/>
</dbReference>
<dbReference type="RefSeq" id="WP_056918510.1">
    <property type="nucleotide sequence ID" value="NZ_BAAARN010000001.1"/>
</dbReference>
<name>A0ABN3UEZ3_9MICO</name>
<accession>A0ABN3UEZ3</accession>
<keyword evidence="3" id="KW-1185">Reference proteome</keyword>
<feature type="domain" description="Helix-turn-helix" evidence="1">
    <location>
        <begin position="9"/>
        <end position="55"/>
    </location>
</feature>
<reference evidence="2 3" key="1">
    <citation type="journal article" date="2019" name="Int. J. Syst. Evol. Microbiol.">
        <title>The Global Catalogue of Microorganisms (GCM) 10K type strain sequencing project: providing services to taxonomists for standard genome sequencing and annotation.</title>
        <authorList>
            <consortium name="The Broad Institute Genomics Platform"/>
            <consortium name="The Broad Institute Genome Sequencing Center for Infectious Disease"/>
            <person name="Wu L."/>
            <person name="Ma J."/>
        </authorList>
    </citation>
    <scope>NUCLEOTIDE SEQUENCE [LARGE SCALE GENOMIC DNA]</scope>
    <source>
        <strain evidence="2 3">JCM 16378</strain>
    </source>
</reference>
<sequence>MTAVAERALLGITETMELLSMSRTVVYEQIRAGRLQTVHQGRRCYVTASAIERYVALLESEAEADGHTA</sequence>
<comment type="caution">
    <text evidence="2">The sequence shown here is derived from an EMBL/GenBank/DDBJ whole genome shotgun (WGS) entry which is preliminary data.</text>
</comment>